<name>Q97LW5_CLOAB</name>
<dbReference type="eggNOG" id="ENOG50323GQ">
    <property type="taxonomic scope" value="Bacteria"/>
</dbReference>
<evidence type="ECO:0000313" key="2">
    <source>
        <dbReference type="Proteomes" id="UP000000814"/>
    </source>
</evidence>
<accession>Q97LW5</accession>
<dbReference type="AlphaFoldDB" id="Q97LW5"/>
<dbReference type="RefSeq" id="WP_010963761.1">
    <property type="nucleotide sequence ID" value="NC_003030.1"/>
</dbReference>
<dbReference type="Proteomes" id="UP000000814">
    <property type="component" value="Chromosome"/>
</dbReference>
<organism evidence="1 2">
    <name type="scientific">Clostridium acetobutylicum (strain ATCC 824 / DSM 792 / JCM 1419 / IAM 19013 / LMG 5710 / NBRC 13948 / NRRL B-527 / VKM B-1787 / 2291 / W)</name>
    <dbReference type="NCBI Taxonomy" id="272562"/>
    <lineage>
        <taxon>Bacteria</taxon>
        <taxon>Bacillati</taxon>
        <taxon>Bacillota</taxon>
        <taxon>Clostridia</taxon>
        <taxon>Eubacteriales</taxon>
        <taxon>Clostridiaceae</taxon>
        <taxon>Clostridium</taxon>
    </lineage>
</organism>
<evidence type="ECO:0000313" key="1">
    <source>
        <dbReference type="EMBL" id="AAK78419.1"/>
    </source>
</evidence>
<protein>
    <recommendedName>
        <fullName evidence="3">YCII-related domain-containing protein</fullName>
    </recommendedName>
</protein>
<sequence length="98" mass="11457">MDKNNIFLRISYTSEELKQICNNELEKNNKSNEKTTIRNHRNKSQKYLIGGGVYNRKGGTIFFSLRDMSDIEKITNNDKPFVKDCSMKYDVFIVPKSL</sequence>
<dbReference type="OrthoDB" id="1932288at2"/>
<keyword evidence="2" id="KW-1185">Reference proteome</keyword>
<evidence type="ECO:0008006" key="3">
    <source>
        <dbReference type="Google" id="ProtNLM"/>
    </source>
</evidence>
<dbReference type="GeneID" id="44996948"/>
<dbReference type="PIR" id="H96953">
    <property type="entry name" value="H96953"/>
</dbReference>
<reference evidence="1 2" key="1">
    <citation type="journal article" date="2001" name="J. Bacteriol.">
        <title>Genome sequence and comparative analysis of the solvent-producing bacterium Clostridium acetobutylicum.</title>
        <authorList>
            <person name="Nolling J."/>
            <person name="Breton G."/>
            <person name="Omelchenko M.V."/>
            <person name="Makarova K.S."/>
            <person name="Zeng Q."/>
            <person name="Gibson R."/>
            <person name="Lee H.M."/>
            <person name="Dubois J."/>
            <person name="Qiu D."/>
            <person name="Hitti J."/>
            <person name="Wolf Y.I."/>
            <person name="Tatusov R.L."/>
            <person name="Sabathe F."/>
            <person name="Doucette-Stamm L."/>
            <person name="Soucaille P."/>
            <person name="Daly M.J."/>
            <person name="Bennett G.N."/>
            <person name="Koonin E.V."/>
            <person name="Smith D.R."/>
        </authorList>
    </citation>
    <scope>NUCLEOTIDE SEQUENCE [LARGE SCALE GENOMIC DNA]</scope>
    <source>
        <strain evidence="2">ATCC 824 / DSM 792 / JCM 1419 / LMG 5710 / VKM B-1787</strain>
    </source>
</reference>
<dbReference type="EMBL" id="AE001437">
    <property type="protein sequence ID" value="AAK78419.1"/>
    <property type="molecule type" value="Genomic_DNA"/>
</dbReference>
<dbReference type="PATRIC" id="fig|272562.8.peg.637"/>
<gene>
    <name evidence="1" type="ordered locus">CA_C0439</name>
</gene>
<proteinExistence type="predicted"/>
<dbReference type="HOGENOM" id="CLU_2449448_0_0_9"/>
<dbReference type="KEGG" id="cac:CA_C0439"/>